<dbReference type="InterPro" id="IPR022266">
    <property type="entry name" value="DtrJ-like"/>
</dbReference>
<keyword evidence="1" id="KW-0812">Transmembrane</keyword>
<keyword evidence="1" id="KW-0472">Membrane</keyword>
<evidence type="ECO:0008006" key="4">
    <source>
        <dbReference type="Google" id="ProtNLM"/>
    </source>
</evidence>
<feature type="transmembrane region" description="Helical" evidence="1">
    <location>
        <begin position="120"/>
        <end position="146"/>
    </location>
</feature>
<evidence type="ECO:0000256" key="1">
    <source>
        <dbReference type="SAM" id="Phobius"/>
    </source>
</evidence>
<dbReference type="AlphaFoldDB" id="A0A1N6XE27"/>
<dbReference type="RefSeq" id="WP_076429376.1">
    <property type="nucleotide sequence ID" value="NZ_FTMP01000012.1"/>
</dbReference>
<organism evidence="2 3">
    <name type="scientific">Aquipseudomonas alcaligenes</name>
    <name type="common">Pseudomonas alcaligenes</name>
    <dbReference type="NCBI Taxonomy" id="43263"/>
    <lineage>
        <taxon>Bacteria</taxon>
        <taxon>Pseudomonadati</taxon>
        <taxon>Pseudomonadota</taxon>
        <taxon>Gammaproteobacteria</taxon>
        <taxon>Pseudomonadales</taxon>
        <taxon>Pseudomonadaceae</taxon>
        <taxon>Aquipseudomonas</taxon>
    </lineage>
</organism>
<feature type="transmembrane region" description="Helical" evidence="1">
    <location>
        <begin position="190"/>
        <end position="209"/>
    </location>
</feature>
<evidence type="ECO:0000313" key="2">
    <source>
        <dbReference type="EMBL" id="SIR00517.1"/>
    </source>
</evidence>
<dbReference type="EMBL" id="FTMP01000012">
    <property type="protein sequence ID" value="SIR00517.1"/>
    <property type="molecule type" value="Genomic_DNA"/>
</dbReference>
<keyword evidence="1" id="KW-1133">Transmembrane helix</keyword>
<sequence>MADVIEEKWPKSLVGSLAFLCILIMMLATVAPNRLIDKVLQKEREWSLALLPSDDMDRIVGQTNAIYTYLVIDSGLKREAALMFLDRGARTVDAFEEKAGWWFDYLEDRGVALQKIAYQVVYRIVLAIHWLPFMLVTLVPAVFSGIMRWQAKRYGFDYSSQVVNNHAAVFIVWGLIALPISVLLPFPLPPLVICTALIAFMPMVIRLMISNLPKRL</sequence>
<gene>
    <name evidence="2" type="ORF">SAMN05878282_112102</name>
</gene>
<feature type="transmembrane region" description="Helical" evidence="1">
    <location>
        <begin position="12"/>
        <end position="31"/>
    </location>
</feature>
<proteinExistence type="predicted"/>
<protein>
    <recommendedName>
        <fullName evidence="4">DUF4400 domain-containing protein</fullName>
    </recommendedName>
</protein>
<name>A0A1N6XE27_AQUAC</name>
<dbReference type="Pfam" id="PF14348">
    <property type="entry name" value="DtrJ-like"/>
    <property type="match status" value="1"/>
</dbReference>
<accession>A0A1N6XE27</accession>
<evidence type="ECO:0000313" key="3">
    <source>
        <dbReference type="Proteomes" id="UP000185841"/>
    </source>
</evidence>
<dbReference type="Proteomes" id="UP000185841">
    <property type="component" value="Unassembled WGS sequence"/>
</dbReference>
<reference evidence="2 3" key="1">
    <citation type="submission" date="2017-01" db="EMBL/GenBank/DDBJ databases">
        <authorList>
            <person name="Mah S.A."/>
            <person name="Swanson W.J."/>
            <person name="Moy G.W."/>
            <person name="Vacquier V.D."/>
        </authorList>
    </citation>
    <scope>NUCLEOTIDE SEQUENCE [LARGE SCALE GENOMIC DNA]</scope>
    <source>
        <strain evidence="2 3">RU36E</strain>
    </source>
</reference>
<feature type="transmembrane region" description="Helical" evidence="1">
    <location>
        <begin position="167"/>
        <end position="184"/>
    </location>
</feature>